<evidence type="ECO:0000313" key="1">
    <source>
        <dbReference type="EMBL" id="EMY06006.1"/>
    </source>
</evidence>
<dbReference type="EMBL" id="AFJL02000059">
    <property type="protein sequence ID" value="EMY06006.1"/>
    <property type="molecule type" value="Genomic_DNA"/>
</dbReference>
<name>A0A829DCG6_LEPIR</name>
<proteinExistence type="predicted"/>
<dbReference type="Proteomes" id="UP000012329">
    <property type="component" value="Unassembled WGS sequence"/>
</dbReference>
<reference evidence="1 2" key="1">
    <citation type="submission" date="2013-02" db="EMBL/GenBank/DDBJ databases">
        <authorList>
            <person name="Harkins D.M."/>
            <person name="Durkin A.S."/>
            <person name="Brinkac L.M."/>
            <person name="Haft D.H."/>
            <person name="Selengut J.D."/>
            <person name="Sanka R."/>
            <person name="DePew J."/>
            <person name="Purushe J."/>
            <person name="Whelen A.C."/>
            <person name="Vinetz J.M."/>
            <person name="Sutton G.G."/>
            <person name="Nierman W.C."/>
            <person name="Fouts D.E."/>
        </authorList>
    </citation>
    <scope>NUCLEOTIDE SEQUENCE [LARGE SCALE GENOMIC DNA]</scope>
    <source>
        <strain evidence="1 2">2002000626</strain>
    </source>
</reference>
<dbReference type="AlphaFoldDB" id="A0A829DCG6"/>
<sequence>MNPDCAWNPFWQEMRIEVIDVLQFASFVSSQTFLEKTLFFILNNPEERFSLFSDSPFN</sequence>
<accession>A0A829DCG6</accession>
<evidence type="ECO:0000313" key="2">
    <source>
        <dbReference type="Proteomes" id="UP000012329"/>
    </source>
</evidence>
<gene>
    <name evidence="1" type="ORF">LEP1GSC029_2503</name>
</gene>
<organism evidence="1 2">
    <name type="scientific">Leptospira interrogans str. 2002000626</name>
    <dbReference type="NCBI Taxonomy" id="996803"/>
    <lineage>
        <taxon>Bacteria</taxon>
        <taxon>Pseudomonadati</taxon>
        <taxon>Spirochaetota</taxon>
        <taxon>Spirochaetia</taxon>
        <taxon>Leptospirales</taxon>
        <taxon>Leptospiraceae</taxon>
        <taxon>Leptospira</taxon>
    </lineage>
</organism>
<comment type="caution">
    <text evidence="1">The sequence shown here is derived from an EMBL/GenBank/DDBJ whole genome shotgun (WGS) entry which is preliminary data.</text>
</comment>
<protein>
    <submittedName>
        <fullName evidence="1">Uncharacterized protein</fullName>
    </submittedName>
</protein>